<dbReference type="PANTHER" id="PTHR33418:SF1">
    <property type="entry name" value="HELICASE-ASSOCIATED DOMAIN-CONTAINING PROTEIN"/>
    <property type="match status" value="1"/>
</dbReference>
<keyword evidence="3" id="KW-0347">Helicase</keyword>
<dbReference type="GO" id="GO:0004386">
    <property type="term" value="F:helicase activity"/>
    <property type="evidence" value="ECO:0007669"/>
    <property type="project" value="UniProtKB-KW"/>
</dbReference>
<feature type="region of interest" description="Disordered" evidence="1">
    <location>
        <begin position="59"/>
        <end position="175"/>
    </location>
</feature>
<reference evidence="3" key="1">
    <citation type="submission" date="2020-06" db="EMBL/GenBank/DDBJ databases">
        <authorList>
            <consortium name="Plant Systems Biology data submission"/>
        </authorList>
    </citation>
    <scope>NUCLEOTIDE SEQUENCE</scope>
    <source>
        <strain evidence="3">D6</strain>
    </source>
</reference>
<protein>
    <submittedName>
        <fullName evidence="3">Helicase</fullName>
    </submittedName>
</protein>
<proteinExistence type="predicted"/>
<dbReference type="PANTHER" id="PTHR33418">
    <property type="entry name" value="HELICASE-ASSOCIATED"/>
    <property type="match status" value="1"/>
</dbReference>
<feature type="domain" description="Helicase-associated" evidence="2">
    <location>
        <begin position="174"/>
        <end position="234"/>
    </location>
</feature>
<dbReference type="Gene3D" id="6.10.140.530">
    <property type="match status" value="1"/>
</dbReference>
<keyword evidence="3" id="KW-0378">Hydrolase</keyword>
<name>A0A9N8E6E4_9STRA</name>
<keyword evidence="3" id="KW-0547">Nucleotide-binding</keyword>
<sequence length="330" mass="37423">MAAIIISDILLLCPIIGVPNLGITMRLRFRLTSRQSSQSMATPIPRQGYRPLPHGFAPHPPTQCHPHFHRNSFHPVPGSRPHPPGYGYTPPAATEKNQFRKNHQVHQEHMGQSQKPTSQEARRQVNKPQAANADPPSGSPSARNPVSKKREGENSPQQQTTEEGNSPPPAREDDVPWEEQYAKIKKFFQDHQHCVVPGSFGGKKLANWYSNQKRDLKNGTMRADRVELLRAIKFFCYVTKWNIEFGKLQKFKADNNDGRCMPSSTDSQNHELFKWAKMQKINLAHNHKTLTAEMRQKLMDHFDLNPEIERAKRAASELHGSAKCANAART</sequence>
<evidence type="ECO:0000313" key="3">
    <source>
        <dbReference type="EMBL" id="CAB9512945.1"/>
    </source>
</evidence>
<dbReference type="Pfam" id="PF03457">
    <property type="entry name" value="HA"/>
    <property type="match status" value="1"/>
</dbReference>
<feature type="compositionally biased region" description="Polar residues" evidence="1">
    <location>
        <begin position="154"/>
        <end position="164"/>
    </location>
</feature>
<dbReference type="Proteomes" id="UP001153069">
    <property type="component" value="Unassembled WGS sequence"/>
</dbReference>
<comment type="caution">
    <text evidence="3">The sequence shown here is derived from an EMBL/GenBank/DDBJ whole genome shotgun (WGS) entry which is preliminary data.</text>
</comment>
<evidence type="ECO:0000256" key="1">
    <source>
        <dbReference type="SAM" id="MobiDB-lite"/>
    </source>
</evidence>
<organism evidence="3 4">
    <name type="scientific">Seminavis robusta</name>
    <dbReference type="NCBI Taxonomy" id="568900"/>
    <lineage>
        <taxon>Eukaryota</taxon>
        <taxon>Sar</taxon>
        <taxon>Stramenopiles</taxon>
        <taxon>Ochrophyta</taxon>
        <taxon>Bacillariophyta</taxon>
        <taxon>Bacillariophyceae</taxon>
        <taxon>Bacillariophycidae</taxon>
        <taxon>Naviculales</taxon>
        <taxon>Naviculaceae</taxon>
        <taxon>Seminavis</taxon>
    </lineage>
</organism>
<feature type="compositionally biased region" description="Polar residues" evidence="1">
    <location>
        <begin position="110"/>
        <end position="119"/>
    </location>
</feature>
<gene>
    <name evidence="3" type="ORF">SEMRO_563_G167160.1</name>
</gene>
<dbReference type="EMBL" id="CAICTM010000562">
    <property type="protein sequence ID" value="CAB9512945.1"/>
    <property type="molecule type" value="Genomic_DNA"/>
</dbReference>
<dbReference type="InterPro" id="IPR005114">
    <property type="entry name" value="Helicase_assoc"/>
</dbReference>
<accession>A0A9N8E6E4</accession>
<evidence type="ECO:0000313" key="4">
    <source>
        <dbReference type="Proteomes" id="UP001153069"/>
    </source>
</evidence>
<dbReference type="AlphaFoldDB" id="A0A9N8E6E4"/>
<keyword evidence="3" id="KW-0067">ATP-binding</keyword>
<evidence type="ECO:0000259" key="2">
    <source>
        <dbReference type="Pfam" id="PF03457"/>
    </source>
</evidence>
<keyword evidence="4" id="KW-1185">Reference proteome</keyword>